<dbReference type="Pfam" id="PF23757">
    <property type="entry name" value="TPR_HPS5_insect"/>
    <property type="match status" value="1"/>
</dbReference>
<feature type="domain" description="HPS5-like beta-propeller" evidence="1">
    <location>
        <begin position="21"/>
        <end position="217"/>
    </location>
</feature>
<evidence type="ECO:0000259" key="1">
    <source>
        <dbReference type="Pfam" id="PF23756"/>
    </source>
</evidence>
<dbReference type="InterPro" id="IPR036322">
    <property type="entry name" value="WD40_repeat_dom_sf"/>
</dbReference>
<dbReference type="AlphaFoldDB" id="A0A6J2K3A4"/>
<dbReference type="Proteomes" id="UP000504629">
    <property type="component" value="Unplaced"/>
</dbReference>
<dbReference type="GO" id="GO:0048066">
    <property type="term" value="P:developmental pigmentation"/>
    <property type="evidence" value="ECO:0007669"/>
    <property type="project" value="TreeGrafter"/>
</dbReference>
<dbReference type="GeneID" id="114247831"/>
<dbReference type="GO" id="GO:0005737">
    <property type="term" value="C:cytoplasm"/>
    <property type="evidence" value="ECO:0007669"/>
    <property type="project" value="TreeGrafter"/>
</dbReference>
<dbReference type="CTD" id="119585041"/>
<dbReference type="PANTHER" id="PTHR23287">
    <property type="entry name" value="RUBY-EYE2-LIKE PROTEIN"/>
    <property type="match status" value="1"/>
</dbReference>
<protein>
    <submittedName>
        <fullName evidence="4">Hermansky-Pudlak syndrome 5 protein homolog</fullName>
    </submittedName>
</protein>
<feature type="domain" description="HPS5 TPR" evidence="2">
    <location>
        <begin position="618"/>
        <end position="809"/>
    </location>
</feature>
<evidence type="ECO:0000313" key="3">
    <source>
        <dbReference type="Proteomes" id="UP000504629"/>
    </source>
</evidence>
<dbReference type="Gene3D" id="2.130.10.10">
    <property type="entry name" value="YVTN repeat-like/Quinoprotein amine dehydrogenase"/>
    <property type="match status" value="1"/>
</dbReference>
<dbReference type="InterPro" id="IPR015943">
    <property type="entry name" value="WD40/YVTN_repeat-like_dom_sf"/>
</dbReference>
<keyword evidence="3" id="KW-1185">Reference proteome</keyword>
<name>A0A6J2K3A4_BOMMA</name>
<evidence type="ECO:0000313" key="4">
    <source>
        <dbReference type="RefSeq" id="XP_028036726.1"/>
    </source>
</evidence>
<dbReference type="OrthoDB" id="19493at2759"/>
<dbReference type="Pfam" id="PF23756">
    <property type="entry name" value="Beta-prop_HPS5"/>
    <property type="match status" value="1"/>
</dbReference>
<evidence type="ECO:0000259" key="2">
    <source>
        <dbReference type="Pfam" id="PF23757"/>
    </source>
</evidence>
<dbReference type="PANTHER" id="PTHR23287:SF18">
    <property type="entry name" value="BLOC-2 COMPLEX MEMBER HPS5"/>
    <property type="match status" value="1"/>
</dbReference>
<dbReference type="RefSeq" id="XP_028036726.1">
    <property type="nucleotide sequence ID" value="XM_028180925.1"/>
</dbReference>
<organism evidence="3 4">
    <name type="scientific">Bombyx mandarina</name>
    <name type="common">Wild silk moth</name>
    <name type="synonym">Wild silkworm</name>
    <dbReference type="NCBI Taxonomy" id="7092"/>
    <lineage>
        <taxon>Eukaryota</taxon>
        <taxon>Metazoa</taxon>
        <taxon>Ecdysozoa</taxon>
        <taxon>Arthropoda</taxon>
        <taxon>Hexapoda</taxon>
        <taxon>Insecta</taxon>
        <taxon>Pterygota</taxon>
        <taxon>Neoptera</taxon>
        <taxon>Endopterygota</taxon>
        <taxon>Lepidoptera</taxon>
        <taxon>Glossata</taxon>
        <taxon>Ditrysia</taxon>
        <taxon>Bombycoidea</taxon>
        <taxon>Bombycidae</taxon>
        <taxon>Bombycinae</taxon>
        <taxon>Bombyx</taxon>
    </lineage>
</organism>
<gene>
    <name evidence="4" type="primary">LOC114247831</name>
</gene>
<accession>A0A6J2K3A4</accession>
<dbReference type="SUPFAM" id="SSF50978">
    <property type="entry name" value="WD40 repeat-like"/>
    <property type="match status" value="1"/>
</dbReference>
<dbReference type="InterPro" id="IPR056499">
    <property type="entry name" value="Beta-prop_HPS5-like"/>
</dbReference>
<dbReference type="KEGG" id="bman:114247831"/>
<dbReference type="InterPro" id="IPR056446">
    <property type="entry name" value="TPR_HPS5_insects"/>
</dbReference>
<proteinExistence type="predicted"/>
<sequence length="1008" mass="114795">MSNIMPPPYILQELPNVTECINYPIKNVQRIKYTCFDVSKSLLAFGATSGGIYIFNKNPCEFVQLIPNKDGAITRLSISADEKHVGFANGRGVITVSGCEQGPNALHSVVTSKEHQGNEVTALAWSGNMLFSGDDVGKIAVLQLQSFIAKTMFQSSSQTIMNLDSRVCQIDVKSYMLLVSTLTRCYLCDTTEEQYRQIGQKLRDGEFGACFVNKENAVEINIKNKVKDYSEVRKYSIINEDSSFAVGRGLDNTLVFAARPSSRLWEAAVDGTVKRTHQFKQILGRSPVNILTVDAYEHERHSFEEMATINADGLSVNFPRIYNLNGVIFSYKKDALFFLNLDNVDHTIWCARYKSIADCKVYGDAIYVWLNNGSLINLKFMKIDKFLIKCYVDDKHRLCANLCAQYKDYLLANEMSTRLHILAGLKEKIDDKELLETIHTLLVKFERLKENEAKKVKSGIYVVDNTYNAQTSLMSEMDKTIDNNEEYSFGNIPPEAMQTLKDFSVSVTDRLNTSKKILKEKWDDFEGKMKHLSVEKPQEKLIMPPAQTPKIISRDEPLALDQTPVLERDIVFKQPSQKAIEIENNISSDKDDICKSLYQYFRLSLVGKEDEKSNLISIIESFACDIRSVYELMRLLENYCTSVGSPEESRYVPNNIFLKYLSETTKRAEFLDCIISDEVLYKYFVDSCISVNLKGQKHTDFGCECGYPLPYARTKQNPIFFELIDEFIERQWSSPTKEQCYDTCKRMPYLWRKILYLRRNEDLVNILRILMQILDESLLHNFLPQFTLDSWSRAVQLYATLHANVCLNCSKKFSNVSVKDTLCWDDLGALMIKSVGGRNSLRIMEEHSRLIEPGEVTVKFYHTCLMVTMFEKYDSTVTAQLVDALYTSYRYEDSKYEICNLLRNTTGGQLKNTSLPISVAAKSRHWGLKPLASNDKNDFTDILDNIADINNGVSDCALCGLPLRNDVLIKDGGLWVFKCGHTFHGACLDLNKLKLCPHACACKSVDVK</sequence>
<reference evidence="4" key="1">
    <citation type="submission" date="2025-08" db="UniProtKB">
        <authorList>
            <consortium name="RefSeq"/>
        </authorList>
    </citation>
    <scope>IDENTIFICATION</scope>
    <source>
        <tissue evidence="4">Silk gland</tissue>
    </source>
</reference>